<accession>A0A8B8BN26</accession>
<proteinExistence type="predicted"/>
<evidence type="ECO:0000313" key="1">
    <source>
        <dbReference type="Proteomes" id="UP000694844"/>
    </source>
</evidence>
<gene>
    <name evidence="2" type="primary">LOC111111870</name>
</gene>
<dbReference type="OrthoDB" id="6071540at2759"/>
<dbReference type="GO" id="GO:0061630">
    <property type="term" value="F:ubiquitin protein ligase activity"/>
    <property type="evidence" value="ECO:0007669"/>
    <property type="project" value="TreeGrafter"/>
</dbReference>
<dbReference type="GO" id="GO:0000209">
    <property type="term" value="P:protein polyubiquitination"/>
    <property type="evidence" value="ECO:0007669"/>
    <property type="project" value="TreeGrafter"/>
</dbReference>
<organism evidence="1 2">
    <name type="scientific">Crassostrea virginica</name>
    <name type="common">Eastern oyster</name>
    <dbReference type="NCBI Taxonomy" id="6565"/>
    <lineage>
        <taxon>Eukaryota</taxon>
        <taxon>Metazoa</taxon>
        <taxon>Spiralia</taxon>
        <taxon>Lophotrochozoa</taxon>
        <taxon>Mollusca</taxon>
        <taxon>Bivalvia</taxon>
        <taxon>Autobranchia</taxon>
        <taxon>Pteriomorphia</taxon>
        <taxon>Ostreida</taxon>
        <taxon>Ostreoidea</taxon>
        <taxon>Ostreidae</taxon>
        <taxon>Crassostrea</taxon>
    </lineage>
</organism>
<dbReference type="KEGG" id="cvn:111111870"/>
<dbReference type="GO" id="GO:0008270">
    <property type="term" value="F:zinc ion binding"/>
    <property type="evidence" value="ECO:0007669"/>
    <property type="project" value="UniProtKB-KW"/>
</dbReference>
<dbReference type="SUPFAM" id="SSF63829">
    <property type="entry name" value="Calcium-dependent phosphotriesterase"/>
    <property type="match status" value="1"/>
</dbReference>
<dbReference type="AlphaFoldDB" id="A0A8B8BN26"/>
<dbReference type="RefSeq" id="XP_022304747.1">
    <property type="nucleotide sequence ID" value="XM_022449039.1"/>
</dbReference>
<dbReference type="Gene3D" id="2.120.10.30">
    <property type="entry name" value="TolB, C-terminal domain"/>
    <property type="match status" value="1"/>
</dbReference>
<protein>
    <submittedName>
        <fullName evidence="2">Uncharacterized protein LOC111111870</fullName>
    </submittedName>
</protein>
<name>A0A8B8BN26_CRAVI</name>
<dbReference type="GeneID" id="111111870"/>
<dbReference type="PANTHER" id="PTHR24104">
    <property type="entry name" value="E3 UBIQUITIN-PROTEIN LIGASE NHLRC1-RELATED"/>
    <property type="match status" value="1"/>
</dbReference>
<dbReference type="InterPro" id="IPR050952">
    <property type="entry name" value="TRIM-NHL_E3_ligases"/>
</dbReference>
<evidence type="ECO:0000313" key="2">
    <source>
        <dbReference type="RefSeq" id="XP_022304747.1"/>
    </source>
</evidence>
<dbReference type="InterPro" id="IPR011042">
    <property type="entry name" value="6-blade_b-propeller_TolB-like"/>
</dbReference>
<reference evidence="2" key="1">
    <citation type="submission" date="2025-08" db="UniProtKB">
        <authorList>
            <consortium name="RefSeq"/>
        </authorList>
    </citation>
    <scope>IDENTIFICATION</scope>
    <source>
        <tissue evidence="2">Whole sample</tissue>
    </source>
</reference>
<keyword evidence="1" id="KW-1185">Reference proteome</keyword>
<dbReference type="GO" id="GO:0043161">
    <property type="term" value="P:proteasome-mediated ubiquitin-dependent protein catabolic process"/>
    <property type="evidence" value="ECO:0007669"/>
    <property type="project" value="TreeGrafter"/>
</dbReference>
<sequence>MVVRFDKDGQLTMTIPDVHTKDTLFEDPNYIAENTNGDVVVSDYWHGVVVTDYEGKHLFTYKDTPFGSRLLPRGICTDTLSNIFVCDCYTETIQILNKEGNFLFYILAQKAHGPCGKPCSLSYDSNTHLLWVGSWNNTLSRYSHMKRPFISSDSREICIDKSCEVPSCFNNPMHCEGLNSFFSVLQRCCDYISNTAEEQSSFADIMKISFKTMCVDVGNEFIKTATSQALKYQIPMEEAVSEIGKGLLKCMAFMHANYADTMMRNKESVDGDGLMEMKLYLFEMESYLLNIEQHRDLPQVFQQISEDKDAVVKVTELLRERIERIQTTFNTECASFTEYRALCKDVFNLVMDVISHFNQAGETTFVKHITEKE</sequence>
<dbReference type="PANTHER" id="PTHR24104:SF25">
    <property type="entry name" value="PROTEIN LIN-41"/>
    <property type="match status" value="1"/>
</dbReference>
<dbReference type="Proteomes" id="UP000694844">
    <property type="component" value="Chromosome 9"/>
</dbReference>